<reference evidence="10 11" key="1">
    <citation type="submission" date="2017-12" db="EMBL/GenBank/DDBJ databases">
        <title>Sequencing, de novo assembly and annotation of complete genome of a new Thraustochytrid species, strain FCC1311.</title>
        <authorList>
            <person name="Sedici K."/>
            <person name="Godart F."/>
            <person name="Aiese Cigliano R."/>
            <person name="Sanseverino W."/>
            <person name="Barakat M."/>
            <person name="Ortet P."/>
            <person name="Marechal E."/>
            <person name="Cagnac O."/>
            <person name="Amato A."/>
        </authorList>
    </citation>
    <scope>NUCLEOTIDE SEQUENCE [LARGE SCALE GENOMIC DNA]</scope>
</reference>
<evidence type="ECO:0000259" key="9">
    <source>
        <dbReference type="Pfam" id="PF00266"/>
    </source>
</evidence>
<dbReference type="Gene3D" id="3.90.1150.10">
    <property type="entry name" value="Aspartate Aminotransferase, domain 1"/>
    <property type="match status" value="1"/>
</dbReference>
<proteinExistence type="inferred from homology"/>
<dbReference type="GO" id="GO:0004760">
    <property type="term" value="F:L-serine-pyruvate transaminase activity"/>
    <property type="evidence" value="ECO:0007669"/>
    <property type="project" value="TreeGrafter"/>
</dbReference>
<accession>A0A2R5GSU6</accession>
<dbReference type="InterPro" id="IPR015424">
    <property type="entry name" value="PyrdxlP-dep_Trfase"/>
</dbReference>
<dbReference type="EMBL" id="BEYU01000104">
    <property type="protein sequence ID" value="GBG31723.1"/>
    <property type="molecule type" value="Genomic_DNA"/>
</dbReference>
<organism evidence="10 11">
    <name type="scientific">Hondaea fermentalgiana</name>
    <dbReference type="NCBI Taxonomy" id="2315210"/>
    <lineage>
        <taxon>Eukaryota</taxon>
        <taxon>Sar</taxon>
        <taxon>Stramenopiles</taxon>
        <taxon>Bigyra</taxon>
        <taxon>Labyrinthulomycetes</taxon>
        <taxon>Thraustochytrida</taxon>
        <taxon>Thraustochytriidae</taxon>
        <taxon>Hondaea</taxon>
    </lineage>
</organism>
<dbReference type="OrthoDB" id="7403325at2759"/>
<dbReference type="GO" id="GO:0005777">
    <property type="term" value="C:peroxisome"/>
    <property type="evidence" value="ECO:0007669"/>
    <property type="project" value="TreeGrafter"/>
</dbReference>
<dbReference type="Proteomes" id="UP000241890">
    <property type="component" value="Unassembled WGS sequence"/>
</dbReference>
<name>A0A2R5GSU6_9STRA</name>
<dbReference type="PANTHER" id="PTHR21152">
    <property type="entry name" value="AMINOTRANSFERASE CLASS V"/>
    <property type="match status" value="1"/>
</dbReference>
<dbReference type="AlphaFoldDB" id="A0A2R5GSU6"/>
<dbReference type="EC" id="2.6.1.44" evidence="3"/>
<dbReference type="InParanoid" id="A0A2R5GSU6"/>
<feature type="binding site" evidence="7">
    <location>
        <position position="361"/>
    </location>
    <ligand>
        <name>substrate</name>
    </ligand>
</feature>
<dbReference type="InterPro" id="IPR015422">
    <property type="entry name" value="PyrdxlP-dep_Trfase_small"/>
</dbReference>
<evidence type="ECO:0000256" key="6">
    <source>
        <dbReference type="ARBA" id="ARBA00022898"/>
    </source>
</evidence>
<comment type="similarity">
    <text evidence="2">Belongs to the class-V pyridoxal-phosphate-dependent aminotransferase family.</text>
</comment>
<protein>
    <recommendedName>
        <fullName evidence="3">alanine--glyoxylate transaminase</fullName>
        <ecNumber evidence="3">2.6.1.44</ecNumber>
    </recommendedName>
</protein>
<dbReference type="Gene3D" id="3.40.640.10">
    <property type="entry name" value="Type I PLP-dependent aspartate aminotransferase-like (Major domain)"/>
    <property type="match status" value="1"/>
</dbReference>
<comment type="caution">
    <text evidence="10">The sequence shown here is derived from an EMBL/GenBank/DDBJ whole genome shotgun (WGS) entry which is preliminary data.</text>
</comment>
<feature type="domain" description="Aminotransferase class V" evidence="9">
    <location>
        <begin position="36"/>
        <end position="309"/>
    </location>
</feature>
<dbReference type="InterPro" id="IPR015421">
    <property type="entry name" value="PyrdxlP-dep_Trfase_major"/>
</dbReference>
<evidence type="ECO:0000256" key="5">
    <source>
        <dbReference type="ARBA" id="ARBA00022679"/>
    </source>
</evidence>
<evidence type="ECO:0000256" key="7">
    <source>
        <dbReference type="PIRSR" id="PIRSR000524-1"/>
    </source>
</evidence>
<dbReference type="Pfam" id="PF00266">
    <property type="entry name" value="Aminotran_5"/>
    <property type="match status" value="1"/>
</dbReference>
<evidence type="ECO:0000256" key="3">
    <source>
        <dbReference type="ARBA" id="ARBA00013049"/>
    </source>
</evidence>
<keyword evidence="10" id="KW-0670">Pyruvate</keyword>
<evidence type="ECO:0000256" key="1">
    <source>
        <dbReference type="ARBA" id="ARBA00001933"/>
    </source>
</evidence>
<evidence type="ECO:0000256" key="4">
    <source>
        <dbReference type="ARBA" id="ARBA00022576"/>
    </source>
</evidence>
<evidence type="ECO:0000313" key="10">
    <source>
        <dbReference type="EMBL" id="GBG31723.1"/>
    </source>
</evidence>
<dbReference type="SUPFAM" id="SSF53383">
    <property type="entry name" value="PLP-dependent transferases"/>
    <property type="match status" value="1"/>
</dbReference>
<feature type="modified residue" description="N6-(pyridoxal phosphate)lysine" evidence="8">
    <location>
        <position position="211"/>
    </location>
</feature>
<dbReference type="GO" id="GO:0019265">
    <property type="term" value="P:glycine biosynthetic process, by transamination of glyoxylate"/>
    <property type="evidence" value="ECO:0007669"/>
    <property type="project" value="TreeGrafter"/>
</dbReference>
<dbReference type="PANTHER" id="PTHR21152:SF24">
    <property type="entry name" value="ALANINE--GLYOXYLATE AMINOTRANSFERASE 1"/>
    <property type="match status" value="1"/>
</dbReference>
<evidence type="ECO:0000313" key="11">
    <source>
        <dbReference type="Proteomes" id="UP000241890"/>
    </source>
</evidence>
<comment type="cofactor">
    <cofactor evidence="1 8">
        <name>pyridoxal 5'-phosphate</name>
        <dbReference type="ChEBI" id="CHEBI:597326"/>
    </cofactor>
</comment>
<evidence type="ECO:0000256" key="2">
    <source>
        <dbReference type="ARBA" id="ARBA00009236"/>
    </source>
</evidence>
<sequence length="392" mass="43061">MGPKSSKNEVVDTKNACPFIQKNTGELLEYSVVYTDRAINLMSAPFQECMRDISSILKSVYHAQHTAIIPGSGTYAMEAVARQFATDKNVMVLREGFFSFRWSDIFATCKIPKSETVLKARVKNDSMQPPMEPVPVDEVIETIKREKPEVVFAPHVETSTGIILPDDYLKKVTAAAHEVGAIFVLDAVAAGTLWANMEDLGVDVLVTAPQKGWSGPACCGIVMLNDKARQISDKTSSTSFSVNLGKWLTVMDKYEDGGFMYYTTLPTDALMAMRSVMVELRDTLGFEKAAENARKIGSLVRDSMKKHGLPSVAAEGFEAPTVVVSYAESDAMVPKFKEVGLQIAGGVPFKCDEPEGLKTFRIGLFGIDKLRNPERTAEIFEEKLAKVMASLK</sequence>
<keyword evidence="4 10" id="KW-0032">Aminotransferase</keyword>
<dbReference type="PIRSF" id="PIRSF000524">
    <property type="entry name" value="SPT"/>
    <property type="match status" value="1"/>
</dbReference>
<evidence type="ECO:0000256" key="8">
    <source>
        <dbReference type="PIRSR" id="PIRSR000524-50"/>
    </source>
</evidence>
<keyword evidence="6 8" id="KW-0663">Pyridoxal phosphate</keyword>
<dbReference type="InterPro" id="IPR000192">
    <property type="entry name" value="Aminotrans_V_dom"/>
</dbReference>
<keyword evidence="11" id="KW-1185">Reference proteome</keyword>
<dbReference type="InterPro" id="IPR024169">
    <property type="entry name" value="SP_NH2Trfase/AEP_transaminase"/>
</dbReference>
<keyword evidence="5 10" id="KW-0808">Transferase</keyword>
<dbReference type="GO" id="GO:0008453">
    <property type="term" value="F:alanine-glyoxylate transaminase activity"/>
    <property type="evidence" value="ECO:0007669"/>
    <property type="project" value="UniProtKB-EC"/>
</dbReference>
<gene>
    <name evidence="10" type="ORF">FCC1311_079482</name>
</gene>